<organism evidence="3 4">
    <name type="scientific">Microbacterium rhizosphaerae</name>
    <dbReference type="NCBI Taxonomy" id="1678237"/>
    <lineage>
        <taxon>Bacteria</taxon>
        <taxon>Bacillati</taxon>
        <taxon>Actinomycetota</taxon>
        <taxon>Actinomycetes</taxon>
        <taxon>Micrococcales</taxon>
        <taxon>Microbacteriaceae</taxon>
        <taxon>Microbacterium</taxon>
    </lineage>
</organism>
<accession>A0ABZ0SK60</accession>
<feature type="domain" description="FMN-binding" evidence="2">
    <location>
        <begin position="74"/>
        <end position="152"/>
    </location>
</feature>
<dbReference type="Pfam" id="PF04205">
    <property type="entry name" value="FMN_bind"/>
    <property type="match status" value="1"/>
</dbReference>
<dbReference type="Gene3D" id="3.90.1010.20">
    <property type="match status" value="1"/>
</dbReference>
<dbReference type="EMBL" id="CP139368">
    <property type="protein sequence ID" value="WPR88188.1"/>
    <property type="molecule type" value="Genomic_DNA"/>
</dbReference>
<dbReference type="SMART" id="SM00900">
    <property type="entry name" value="FMN_bind"/>
    <property type="match status" value="1"/>
</dbReference>
<proteinExistence type="predicted"/>
<evidence type="ECO:0000313" key="3">
    <source>
        <dbReference type="EMBL" id="WPR88188.1"/>
    </source>
</evidence>
<sequence>MKRIAYAVLGTLAGLVLLFSYRTSLQVVPPTAGTVSGGTPSGSSGTSGGSSGSSGGSSSTTLKDGTYTGQSTDTRWGPVQVRITVSGGRITAADAVDYPMNNGRDQQINQYAIPQLQNETLQAQSAQIDMVSGATYTSEGYTTSLQSAIDQARS</sequence>
<keyword evidence="4" id="KW-1185">Reference proteome</keyword>
<feature type="region of interest" description="Disordered" evidence="1">
    <location>
        <begin position="30"/>
        <end position="79"/>
    </location>
</feature>
<dbReference type="Proteomes" id="UP001323798">
    <property type="component" value="Chromosome"/>
</dbReference>
<reference evidence="3 4" key="1">
    <citation type="submission" date="2023-11" db="EMBL/GenBank/DDBJ databases">
        <title>Genome sequence of Microbacterium rhizosphaerae KACC 19337.</title>
        <authorList>
            <person name="Choi H."/>
            <person name="Kim S."/>
            <person name="Kim Y."/>
            <person name="Kwon S.-W."/>
            <person name="Heo J."/>
        </authorList>
    </citation>
    <scope>NUCLEOTIDE SEQUENCE [LARGE SCALE GENOMIC DNA]</scope>
    <source>
        <strain evidence="3 4">KACC 19337</strain>
    </source>
</reference>
<evidence type="ECO:0000256" key="1">
    <source>
        <dbReference type="SAM" id="MobiDB-lite"/>
    </source>
</evidence>
<gene>
    <name evidence="3" type="ORF">SM116_10365</name>
</gene>
<evidence type="ECO:0000259" key="2">
    <source>
        <dbReference type="SMART" id="SM00900"/>
    </source>
</evidence>
<feature type="compositionally biased region" description="Gly residues" evidence="1">
    <location>
        <begin position="35"/>
        <end position="55"/>
    </location>
</feature>
<dbReference type="RefSeq" id="WP_320940909.1">
    <property type="nucleotide sequence ID" value="NZ_BAABEU010000010.1"/>
</dbReference>
<evidence type="ECO:0000313" key="4">
    <source>
        <dbReference type="Proteomes" id="UP001323798"/>
    </source>
</evidence>
<protein>
    <submittedName>
        <fullName evidence="3">FMN-binding protein</fullName>
    </submittedName>
</protein>
<dbReference type="InterPro" id="IPR007329">
    <property type="entry name" value="FMN-bd"/>
</dbReference>
<name>A0ABZ0SK60_9MICO</name>